<accession>A0A3P7LPA5</accession>
<evidence type="ECO:0000259" key="1">
    <source>
        <dbReference type="PROSITE" id="PS50057"/>
    </source>
</evidence>
<proteinExistence type="predicted"/>
<dbReference type="InterPro" id="IPR019749">
    <property type="entry name" value="Band_41_domain"/>
</dbReference>
<dbReference type="Gene3D" id="1.20.80.10">
    <property type="match status" value="1"/>
</dbReference>
<dbReference type="InterPro" id="IPR014352">
    <property type="entry name" value="FERM/acyl-CoA-bd_prot_sf"/>
</dbReference>
<dbReference type="OrthoDB" id="6589456at2759"/>
<dbReference type="Proteomes" id="UP000281553">
    <property type="component" value="Unassembled WGS sequence"/>
</dbReference>
<dbReference type="GO" id="GO:0031032">
    <property type="term" value="P:actomyosin structure organization"/>
    <property type="evidence" value="ECO:0007669"/>
    <property type="project" value="TreeGrafter"/>
</dbReference>
<dbReference type="InterPro" id="IPR035963">
    <property type="entry name" value="FERM_2"/>
</dbReference>
<dbReference type="Pfam" id="PF00373">
    <property type="entry name" value="FERM_M"/>
    <property type="match status" value="1"/>
</dbReference>
<keyword evidence="3" id="KW-1185">Reference proteome</keyword>
<dbReference type="PRINTS" id="PR00935">
    <property type="entry name" value="BAND41"/>
</dbReference>
<dbReference type="InterPro" id="IPR019748">
    <property type="entry name" value="FERM_central"/>
</dbReference>
<feature type="domain" description="FERM" evidence="1">
    <location>
        <begin position="1"/>
        <end position="154"/>
    </location>
</feature>
<dbReference type="CDD" id="cd14473">
    <property type="entry name" value="FERM_B-lobe"/>
    <property type="match status" value="1"/>
</dbReference>
<dbReference type="GO" id="GO:0005886">
    <property type="term" value="C:plasma membrane"/>
    <property type="evidence" value="ECO:0007669"/>
    <property type="project" value="TreeGrafter"/>
</dbReference>
<dbReference type="PANTHER" id="PTHR23280:SF21">
    <property type="entry name" value="PROTEIN 4.1 HOMOLOG"/>
    <property type="match status" value="1"/>
</dbReference>
<organism evidence="2 3">
    <name type="scientific">Dibothriocephalus latus</name>
    <name type="common">Fish tapeworm</name>
    <name type="synonym">Diphyllobothrium latum</name>
    <dbReference type="NCBI Taxonomy" id="60516"/>
    <lineage>
        <taxon>Eukaryota</taxon>
        <taxon>Metazoa</taxon>
        <taxon>Spiralia</taxon>
        <taxon>Lophotrochozoa</taxon>
        <taxon>Platyhelminthes</taxon>
        <taxon>Cestoda</taxon>
        <taxon>Eucestoda</taxon>
        <taxon>Diphyllobothriidea</taxon>
        <taxon>Diphyllobothriidae</taxon>
        <taxon>Dibothriocephalus</taxon>
    </lineage>
</organism>
<sequence length="154" mass="17543">MATLVALRLLTGSIYLDSKFHGASDGPYSPSGLVPATRVVTTEWLITTNKKSPHTADWQFFFQFKFYPPEPAMLQDEITRYQLVLQVRQDVFTGKLPCSWVTQALLGSFVAQSEVGDYDPSLHRNTNYLKKFEFVRSPTEQLLQKISELHANNK</sequence>
<dbReference type="GO" id="GO:0005856">
    <property type="term" value="C:cytoskeleton"/>
    <property type="evidence" value="ECO:0007669"/>
    <property type="project" value="TreeGrafter"/>
</dbReference>
<gene>
    <name evidence="2" type="ORF">DILT_LOCUS7629</name>
</gene>
<dbReference type="PROSITE" id="PS50057">
    <property type="entry name" value="FERM_3"/>
    <property type="match status" value="1"/>
</dbReference>
<dbReference type="EMBL" id="UYRU01052289">
    <property type="protein sequence ID" value="VDN11798.1"/>
    <property type="molecule type" value="Genomic_DNA"/>
</dbReference>
<dbReference type="InterPro" id="IPR000299">
    <property type="entry name" value="FERM_domain"/>
</dbReference>
<dbReference type="PANTHER" id="PTHR23280">
    <property type="entry name" value="4.1 G PROTEIN"/>
    <property type="match status" value="1"/>
</dbReference>
<evidence type="ECO:0000313" key="3">
    <source>
        <dbReference type="Proteomes" id="UP000281553"/>
    </source>
</evidence>
<evidence type="ECO:0000313" key="2">
    <source>
        <dbReference type="EMBL" id="VDN11798.1"/>
    </source>
</evidence>
<name>A0A3P7LPA5_DIBLA</name>
<protein>
    <recommendedName>
        <fullName evidence="1">FERM domain-containing protein</fullName>
    </recommendedName>
</protein>
<reference evidence="2 3" key="1">
    <citation type="submission" date="2018-11" db="EMBL/GenBank/DDBJ databases">
        <authorList>
            <consortium name="Pathogen Informatics"/>
        </authorList>
    </citation>
    <scope>NUCLEOTIDE SEQUENCE [LARGE SCALE GENOMIC DNA]</scope>
</reference>
<dbReference type="SUPFAM" id="SSF47031">
    <property type="entry name" value="Second domain of FERM"/>
    <property type="match status" value="1"/>
</dbReference>
<dbReference type="AlphaFoldDB" id="A0A3P7LPA5"/>